<dbReference type="Ensembl" id="ENSSLUT00000021624.1">
    <property type="protein sequence ID" value="ENSSLUP00000020961.1"/>
    <property type="gene ID" value="ENSSLUG00000009658.1"/>
</dbReference>
<feature type="domain" description="Ribonuclease A-domain" evidence="6">
    <location>
        <begin position="1"/>
        <end position="117"/>
    </location>
</feature>
<name>A0A8D0CYQ4_SANLU</name>
<sequence length="117" mass="13205">KTSADMFEKEHLVANLCTQVMIDRGLNDDGSCKWSNTFIKAPLKAVTNVCKTPALKGNLHRSTTPFDLIYCKQTMENAAKKAKPPHCEYEKGEFKAHKIIEIGCDKKGNPIHFHKFL</sequence>
<dbReference type="GO" id="GO:0050830">
    <property type="term" value="P:defense response to Gram-positive bacterium"/>
    <property type="evidence" value="ECO:0007669"/>
    <property type="project" value="TreeGrafter"/>
</dbReference>
<dbReference type="Proteomes" id="UP000694568">
    <property type="component" value="Unplaced"/>
</dbReference>
<evidence type="ECO:0000313" key="8">
    <source>
        <dbReference type="Proteomes" id="UP000694568"/>
    </source>
</evidence>
<evidence type="ECO:0000259" key="6">
    <source>
        <dbReference type="SMART" id="SM00092"/>
    </source>
</evidence>
<dbReference type="PROSITE" id="PS00127">
    <property type="entry name" value="RNASE_PANCREATIC"/>
    <property type="match status" value="1"/>
</dbReference>
<proteinExistence type="inferred from homology"/>
<dbReference type="GeneTree" id="ENSGT01010000228662"/>
<organism evidence="7 8">
    <name type="scientific">Sander lucioperca</name>
    <name type="common">Pike-perch</name>
    <name type="synonym">Perca lucioperca</name>
    <dbReference type="NCBI Taxonomy" id="283035"/>
    <lineage>
        <taxon>Eukaryota</taxon>
        <taxon>Metazoa</taxon>
        <taxon>Chordata</taxon>
        <taxon>Craniata</taxon>
        <taxon>Vertebrata</taxon>
        <taxon>Euteleostomi</taxon>
        <taxon>Actinopterygii</taxon>
        <taxon>Neopterygii</taxon>
        <taxon>Teleostei</taxon>
        <taxon>Neoteleostei</taxon>
        <taxon>Acanthomorphata</taxon>
        <taxon>Eupercaria</taxon>
        <taxon>Perciformes</taxon>
        <taxon>Percoidei</taxon>
        <taxon>Percidae</taxon>
        <taxon>Luciopercinae</taxon>
        <taxon>Sander</taxon>
    </lineage>
</organism>
<reference evidence="7" key="2">
    <citation type="submission" date="2025-09" db="UniProtKB">
        <authorList>
            <consortium name="Ensembl"/>
        </authorList>
    </citation>
    <scope>IDENTIFICATION</scope>
</reference>
<dbReference type="PANTHER" id="PTHR11437:SF66">
    <property type="entry name" value="RNASE 3"/>
    <property type="match status" value="1"/>
</dbReference>
<dbReference type="GO" id="GO:0016787">
    <property type="term" value="F:hydrolase activity"/>
    <property type="evidence" value="ECO:0007669"/>
    <property type="project" value="UniProtKB-KW"/>
</dbReference>
<evidence type="ECO:0000256" key="3">
    <source>
        <dbReference type="ARBA" id="ARBA00022759"/>
    </source>
</evidence>
<reference evidence="7" key="1">
    <citation type="submission" date="2025-08" db="UniProtKB">
        <authorList>
            <consortium name="Ensembl"/>
        </authorList>
    </citation>
    <scope>IDENTIFICATION</scope>
</reference>
<evidence type="ECO:0000256" key="4">
    <source>
        <dbReference type="ARBA" id="ARBA00022801"/>
    </source>
</evidence>
<accession>A0A8D0CYQ4</accession>
<keyword evidence="2 5" id="KW-0540">Nuclease</keyword>
<dbReference type="SMART" id="SM00092">
    <property type="entry name" value="RNAse_Pc"/>
    <property type="match status" value="1"/>
</dbReference>
<protein>
    <recommendedName>
        <fullName evidence="6">Ribonuclease A-domain domain-containing protein</fullName>
    </recommendedName>
</protein>
<evidence type="ECO:0000256" key="1">
    <source>
        <dbReference type="ARBA" id="ARBA00005600"/>
    </source>
</evidence>
<dbReference type="GO" id="GO:0003676">
    <property type="term" value="F:nucleic acid binding"/>
    <property type="evidence" value="ECO:0007669"/>
    <property type="project" value="InterPro"/>
</dbReference>
<dbReference type="InterPro" id="IPR023412">
    <property type="entry name" value="RNaseA_domain"/>
</dbReference>
<dbReference type="GO" id="GO:0004519">
    <property type="term" value="F:endonuclease activity"/>
    <property type="evidence" value="ECO:0007669"/>
    <property type="project" value="UniProtKB-KW"/>
</dbReference>
<comment type="similarity">
    <text evidence="1 5">Belongs to the pancreatic ribonuclease family.</text>
</comment>
<dbReference type="InterPro" id="IPR036816">
    <property type="entry name" value="RNaseA-like_dom_sf"/>
</dbReference>
<dbReference type="SUPFAM" id="SSF54076">
    <property type="entry name" value="RNase A-like"/>
    <property type="match status" value="1"/>
</dbReference>
<keyword evidence="8" id="KW-1185">Reference proteome</keyword>
<keyword evidence="3 5" id="KW-0255">Endonuclease</keyword>
<keyword evidence="4 5" id="KW-0378">Hydrolase</keyword>
<evidence type="ECO:0000256" key="2">
    <source>
        <dbReference type="ARBA" id="ARBA00022722"/>
    </source>
</evidence>
<dbReference type="Pfam" id="PF00074">
    <property type="entry name" value="RnaseA"/>
    <property type="match status" value="1"/>
</dbReference>
<evidence type="ECO:0000256" key="5">
    <source>
        <dbReference type="RuleBase" id="RU000651"/>
    </source>
</evidence>
<dbReference type="GO" id="GO:0004540">
    <property type="term" value="F:RNA nuclease activity"/>
    <property type="evidence" value="ECO:0007669"/>
    <property type="project" value="TreeGrafter"/>
</dbReference>
<evidence type="ECO:0000313" key="7">
    <source>
        <dbReference type="Ensembl" id="ENSSLUP00000020961.1"/>
    </source>
</evidence>
<dbReference type="InterPro" id="IPR023411">
    <property type="entry name" value="RNaseA_AS"/>
</dbReference>
<dbReference type="Gene3D" id="3.10.130.10">
    <property type="entry name" value="Ribonuclease A-like domain"/>
    <property type="match status" value="1"/>
</dbReference>
<dbReference type="InterPro" id="IPR001427">
    <property type="entry name" value="RNaseA"/>
</dbReference>
<dbReference type="AlphaFoldDB" id="A0A8D0CYQ4"/>
<dbReference type="PANTHER" id="PTHR11437">
    <property type="entry name" value="RIBONUCLEASE"/>
    <property type="match status" value="1"/>
</dbReference>